<dbReference type="InterPro" id="IPR003599">
    <property type="entry name" value="Ig_sub"/>
</dbReference>
<dbReference type="InterPro" id="IPR007110">
    <property type="entry name" value="Ig-like_dom"/>
</dbReference>
<dbReference type="InterPro" id="IPR013783">
    <property type="entry name" value="Ig-like_fold"/>
</dbReference>
<dbReference type="SMART" id="SM00408">
    <property type="entry name" value="IGc2"/>
    <property type="match status" value="1"/>
</dbReference>
<dbReference type="GO" id="GO:0006955">
    <property type="term" value="P:immune response"/>
    <property type="evidence" value="ECO:0007669"/>
    <property type="project" value="TreeGrafter"/>
</dbReference>
<dbReference type="SUPFAM" id="SSF48726">
    <property type="entry name" value="Immunoglobulin"/>
    <property type="match status" value="2"/>
</dbReference>
<keyword evidence="4" id="KW-0472">Membrane</keyword>
<evidence type="ECO:0000313" key="6">
    <source>
        <dbReference type="EMBL" id="KAK7909993.1"/>
    </source>
</evidence>
<dbReference type="GO" id="GO:0009897">
    <property type="term" value="C:external side of plasma membrane"/>
    <property type="evidence" value="ECO:0007669"/>
    <property type="project" value="TreeGrafter"/>
</dbReference>
<dbReference type="InterPro" id="IPR013151">
    <property type="entry name" value="Immunoglobulin_dom"/>
</dbReference>
<gene>
    <name evidence="6" type="ORF">WMY93_014677</name>
</gene>
<proteinExistence type="predicted"/>
<dbReference type="InterPro" id="IPR003598">
    <property type="entry name" value="Ig_sub2"/>
</dbReference>
<evidence type="ECO:0000313" key="7">
    <source>
        <dbReference type="Proteomes" id="UP001460270"/>
    </source>
</evidence>
<feature type="domain" description="Ig-like" evidence="5">
    <location>
        <begin position="108"/>
        <end position="176"/>
    </location>
</feature>
<keyword evidence="4" id="KW-0812">Transmembrane</keyword>
<dbReference type="SMART" id="SM00409">
    <property type="entry name" value="IG"/>
    <property type="match status" value="2"/>
</dbReference>
<reference evidence="7" key="1">
    <citation type="submission" date="2024-04" db="EMBL/GenBank/DDBJ databases">
        <title>Salinicola lusitanus LLJ914,a marine bacterium isolated from the Okinawa Trough.</title>
        <authorList>
            <person name="Li J."/>
        </authorList>
    </citation>
    <scope>NUCLEOTIDE SEQUENCE [LARGE SCALE GENOMIC DNA]</scope>
</reference>
<dbReference type="AlphaFoldDB" id="A0AAW0P5Y6"/>
<feature type="transmembrane region" description="Helical" evidence="4">
    <location>
        <begin position="194"/>
        <end position="218"/>
    </location>
</feature>
<comment type="caution">
    <text evidence="6">The sequence shown here is derived from an EMBL/GenBank/DDBJ whole genome shotgun (WGS) entry which is preliminary data.</text>
</comment>
<dbReference type="Proteomes" id="UP001460270">
    <property type="component" value="Unassembled WGS sequence"/>
</dbReference>
<evidence type="ECO:0000256" key="1">
    <source>
        <dbReference type="ARBA" id="ARBA00022729"/>
    </source>
</evidence>
<protein>
    <recommendedName>
        <fullName evidence="5">Ig-like domain-containing protein</fullName>
    </recommendedName>
</protein>
<dbReference type="InterPro" id="IPR036179">
    <property type="entry name" value="Ig-like_dom_sf"/>
</dbReference>
<dbReference type="GO" id="GO:0007166">
    <property type="term" value="P:cell surface receptor signaling pathway"/>
    <property type="evidence" value="ECO:0007669"/>
    <property type="project" value="TreeGrafter"/>
</dbReference>
<dbReference type="PROSITE" id="PS50835">
    <property type="entry name" value="IG_LIKE"/>
    <property type="match status" value="1"/>
</dbReference>
<sequence length="224" mass="24840">MDIATLCTFVVSLKVVPTRVQFFQFETVHLSCGDEADASEWTIMRNTSWRTNQRNPAQNKSNWFFNDNMYYRDAGVYWCQSEEGECGAAVNITVTAGGVLLESPLRPINEGENVTLRCILNPDETRVEGTFEFFKDGNSIKNSTSGDLLIPNASPSDSGLYMCRHQEDLSAESPLEVLKTAAHPTQIHEGRATFITSIISIALPVSVATLVPLFLICLGRKQRG</sequence>
<keyword evidence="7" id="KW-1185">Reference proteome</keyword>
<dbReference type="Gene3D" id="2.60.40.10">
    <property type="entry name" value="Immunoglobulins"/>
    <property type="match status" value="2"/>
</dbReference>
<keyword evidence="4" id="KW-1133">Transmembrane helix</keyword>
<evidence type="ECO:0000256" key="4">
    <source>
        <dbReference type="SAM" id="Phobius"/>
    </source>
</evidence>
<dbReference type="Pfam" id="PF00047">
    <property type="entry name" value="ig"/>
    <property type="match status" value="1"/>
</dbReference>
<evidence type="ECO:0000256" key="2">
    <source>
        <dbReference type="ARBA" id="ARBA00023157"/>
    </source>
</evidence>
<evidence type="ECO:0000256" key="3">
    <source>
        <dbReference type="ARBA" id="ARBA00023319"/>
    </source>
</evidence>
<dbReference type="InterPro" id="IPR050488">
    <property type="entry name" value="Ig_Fc_receptor"/>
</dbReference>
<evidence type="ECO:0000259" key="5">
    <source>
        <dbReference type="PROSITE" id="PS50835"/>
    </source>
</evidence>
<dbReference type="EMBL" id="JBBPFD010000010">
    <property type="protein sequence ID" value="KAK7909993.1"/>
    <property type="molecule type" value="Genomic_DNA"/>
</dbReference>
<keyword evidence="3" id="KW-0393">Immunoglobulin domain</keyword>
<dbReference type="PANTHER" id="PTHR11481">
    <property type="entry name" value="IMMUNOGLOBULIN FC RECEPTOR"/>
    <property type="match status" value="1"/>
</dbReference>
<dbReference type="GO" id="GO:0004888">
    <property type="term" value="F:transmembrane signaling receptor activity"/>
    <property type="evidence" value="ECO:0007669"/>
    <property type="project" value="TreeGrafter"/>
</dbReference>
<accession>A0AAW0P5Y6</accession>
<name>A0AAW0P5Y6_9GOBI</name>
<organism evidence="6 7">
    <name type="scientific">Mugilogobius chulae</name>
    <name type="common">yellowstripe goby</name>
    <dbReference type="NCBI Taxonomy" id="88201"/>
    <lineage>
        <taxon>Eukaryota</taxon>
        <taxon>Metazoa</taxon>
        <taxon>Chordata</taxon>
        <taxon>Craniata</taxon>
        <taxon>Vertebrata</taxon>
        <taxon>Euteleostomi</taxon>
        <taxon>Actinopterygii</taxon>
        <taxon>Neopterygii</taxon>
        <taxon>Teleostei</taxon>
        <taxon>Neoteleostei</taxon>
        <taxon>Acanthomorphata</taxon>
        <taxon>Gobiaria</taxon>
        <taxon>Gobiiformes</taxon>
        <taxon>Gobioidei</taxon>
        <taxon>Gobiidae</taxon>
        <taxon>Gobionellinae</taxon>
        <taxon>Mugilogobius</taxon>
    </lineage>
</organism>
<keyword evidence="2" id="KW-1015">Disulfide bond</keyword>
<dbReference type="PANTHER" id="PTHR11481:SF64">
    <property type="entry name" value="FC RECEPTOR-LIKE PROTEIN 4"/>
    <property type="match status" value="1"/>
</dbReference>
<keyword evidence="1" id="KW-0732">Signal</keyword>